<evidence type="ECO:0000256" key="7">
    <source>
        <dbReference type="SAM" id="MobiDB-lite"/>
    </source>
</evidence>
<keyword evidence="9" id="KW-1185">Reference proteome</keyword>
<evidence type="ECO:0000256" key="5">
    <source>
        <dbReference type="ARBA" id="ARBA00047658"/>
    </source>
</evidence>
<comment type="catalytic activity">
    <reaction evidence="5 6">
        <text>geranylgeranyl diphosphate + L-cysteinyl-[protein] = S-geranylgeranyl-L-cysteinyl-[protein] + diphosphate</text>
        <dbReference type="Rhea" id="RHEA:21240"/>
        <dbReference type="Rhea" id="RHEA-COMP:10131"/>
        <dbReference type="Rhea" id="RHEA-COMP:11537"/>
        <dbReference type="ChEBI" id="CHEBI:29950"/>
        <dbReference type="ChEBI" id="CHEBI:33019"/>
        <dbReference type="ChEBI" id="CHEBI:57533"/>
        <dbReference type="ChEBI" id="CHEBI:86021"/>
        <dbReference type="EC" id="2.5.1.60"/>
    </reaction>
</comment>
<evidence type="ECO:0000256" key="3">
    <source>
        <dbReference type="ARBA" id="ARBA00022679"/>
    </source>
</evidence>
<organism evidence="8 9">
    <name type="scientific">Stichopus japonicus</name>
    <name type="common">Sea cucumber</name>
    <dbReference type="NCBI Taxonomy" id="307972"/>
    <lineage>
        <taxon>Eukaryota</taxon>
        <taxon>Metazoa</taxon>
        <taxon>Echinodermata</taxon>
        <taxon>Eleutherozoa</taxon>
        <taxon>Echinozoa</taxon>
        <taxon>Holothuroidea</taxon>
        <taxon>Aspidochirotacea</taxon>
        <taxon>Aspidochirotida</taxon>
        <taxon>Stichopodidae</taxon>
        <taxon>Apostichopus</taxon>
    </lineage>
</organism>
<dbReference type="Pfam" id="PF01239">
    <property type="entry name" value="PPTA"/>
    <property type="match status" value="5"/>
</dbReference>
<comment type="caution">
    <text evidence="8">The sequence shown here is derived from an EMBL/GenBank/DDBJ whole genome shotgun (WGS) entry which is preliminary data.</text>
</comment>
<dbReference type="PROSITE" id="PS51147">
    <property type="entry name" value="PFTA"/>
    <property type="match status" value="5"/>
</dbReference>
<dbReference type="AlphaFoldDB" id="A0A2G8K702"/>
<evidence type="ECO:0000256" key="6">
    <source>
        <dbReference type="RuleBase" id="RU367120"/>
    </source>
</evidence>
<evidence type="ECO:0000256" key="2">
    <source>
        <dbReference type="ARBA" id="ARBA00022602"/>
    </source>
</evidence>
<dbReference type="InterPro" id="IPR002088">
    <property type="entry name" value="Prenyl_trans_a"/>
</dbReference>
<dbReference type="PANTHER" id="PTHR11129">
    <property type="entry name" value="PROTEIN FARNESYLTRANSFERASE ALPHA SUBUNIT/RAB GERANYLGERANYL TRANSFERASE ALPHA SUBUNIT"/>
    <property type="match status" value="1"/>
</dbReference>
<dbReference type="GO" id="GO:0004663">
    <property type="term" value="F:Rab geranylgeranyltransferase activity"/>
    <property type="evidence" value="ECO:0007669"/>
    <property type="project" value="UniProtKB-UniRule"/>
</dbReference>
<dbReference type="GO" id="GO:0097354">
    <property type="term" value="P:prenylation"/>
    <property type="evidence" value="ECO:0007669"/>
    <property type="project" value="UniProtKB-UniRule"/>
</dbReference>
<dbReference type="OrthoDB" id="1658at2759"/>
<name>A0A2G8K702_STIJA</name>
<feature type="compositionally biased region" description="Polar residues" evidence="7">
    <location>
        <begin position="498"/>
        <end position="510"/>
    </location>
</feature>
<dbReference type="Proteomes" id="UP000230750">
    <property type="component" value="Unassembled WGS sequence"/>
</dbReference>
<dbReference type="FunFam" id="1.25.40.120:FF:000001">
    <property type="entry name" value="Geranylgeranyl transferase type-2 subunit alpha"/>
    <property type="match status" value="1"/>
</dbReference>
<feature type="region of interest" description="Disordered" evidence="7">
    <location>
        <begin position="479"/>
        <end position="510"/>
    </location>
</feature>
<dbReference type="PANTHER" id="PTHR11129:SF2">
    <property type="entry name" value="GERANYLGERANYL TRANSFERASE TYPE-2 SUBUNIT ALPHA"/>
    <property type="match status" value="1"/>
</dbReference>
<accession>A0A2G8K702</accession>
<keyword evidence="2 6" id="KW-0637">Prenyltransferase</keyword>
<keyword evidence="3 6" id="KW-0808">Transferase</keyword>
<dbReference type="SUPFAM" id="SSF48439">
    <property type="entry name" value="Protein prenylyltransferase"/>
    <property type="match status" value="1"/>
</dbReference>
<dbReference type="Gene3D" id="1.25.40.120">
    <property type="entry name" value="Protein prenylyltransferase"/>
    <property type="match status" value="2"/>
</dbReference>
<dbReference type="GO" id="GO:0005968">
    <property type="term" value="C:Rab-protein geranylgeranyltransferase complex"/>
    <property type="evidence" value="ECO:0007669"/>
    <property type="project" value="TreeGrafter"/>
</dbReference>
<keyword evidence="4" id="KW-0677">Repeat</keyword>
<dbReference type="STRING" id="307972.A0A2G8K702"/>
<evidence type="ECO:0000256" key="1">
    <source>
        <dbReference type="ARBA" id="ARBA00006734"/>
    </source>
</evidence>
<reference evidence="8 9" key="1">
    <citation type="journal article" date="2017" name="PLoS Biol.">
        <title>The sea cucumber genome provides insights into morphological evolution and visceral regeneration.</title>
        <authorList>
            <person name="Zhang X."/>
            <person name="Sun L."/>
            <person name="Yuan J."/>
            <person name="Sun Y."/>
            <person name="Gao Y."/>
            <person name="Zhang L."/>
            <person name="Li S."/>
            <person name="Dai H."/>
            <person name="Hamel J.F."/>
            <person name="Liu C."/>
            <person name="Yu Y."/>
            <person name="Liu S."/>
            <person name="Lin W."/>
            <person name="Guo K."/>
            <person name="Jin S."/>
            <person name="Xu P."/>
            <person name="Storey K.B."/>
            <person name="Huan P."/>
            <person name="Zhang T."/>
            <person name="Zhou Y."/>
            <person name="Zhang J."/>
            <person name="Lin C."/>
            <person name="Li X."/>
            <person name="Xing L."/>
            <person name="Huo D."/>
            <person name="Sun M."/>
            <person name="Wang L."/>
            <person name="Mercier A."/>
            <person name="Li F."/>
            <person name="Yang H."/>
            <person name="Xiang J."/>
        </authorList>
    </citation>
    <scope>NUCLEOTIDE SEQUENCE [LARGE SCALE GENOMIC DNA]</scope>
    <source>
        <strain evidence="8">Shaxun</strain>
        <tissue evidence="8">Muscle</tissue>
    </source>
</reference>
<evidence type="ECO:0000256" key="4">
    <source>
        <dbReference type="ARBA" id="ARBA00022737"/>
    </source>
</evidence>
<dbReference type="EMBL" id="MRZV01000830">
    <property type="protein sequence ID" value="PIK43719.1"/>
    <property type="molecule type" value="Genomic_DNA"/>
</dbReference>
<protein>
    <recommendedName>
        <fullName evidence="6">Geranylgeranyl transferase type-2 subunit alpha</fullName>
        <ecNumber evidence="6">2.5.1.60</ecNumber>
    </recommendedName>
    <alternativeName>
        <fullName evidence="6">Geranylgeranyl transferase type II subunit alpha</fullName>
    </alternativeName>
</protein>
<evidence type="ECO:0000313" key="8">
    <source>
        <dbReference type="EMBL" id="PIK43719.1"/>
    </source>
</evidence>
<gene>
    <name evidence="8" type="ORF">BSL78_19419</name>
</gene>
<proteinExistence type="inferred from homology"/>
<dbReference type="EC" id="2.5.1.60" evidence="6"/>
<sequence length="510" mass="60649">MATHGLGQVFNAFKHGRVKVKTTAQQQEEKRKEREKKLKAYTGATAIIFKKRAEKQYDQEGLKIAEEILRSNPDFYSLWNFRREVFVSFREQRPKEELQELFMYELNFLEGCLGVNHKSYGTWHHREWVLNNMPAPDWKREVQLCNLFLQYDERNFHCWDFRRFVISKAKVSAQDELRFTTEKINTNFSNYSSWHYRSKLLPLLYPDQIHPDRPTEETLLQEYELVQNAFFTDPNDQSGWFYHRWLLGRGEKQQSLRMLHVNADQKRLFVTFSQPVNMSRERPVTVLFNDKAVDGTSCWTVESKDERDQSSTWFTSQLSLEKTDILEQELESCKQLQELEEDNKWCILTVIFLMRALDPLKHATETLQYFDTLIKVDPFRKSYFEDLRSKFIMENMILEIRGMFWKCWICHLRFHCFIASLDKFHNNTDKLEHYKQSFVDFKLDFALHDSAFALTSNVVTETLVVSFLTEFIILVPHGPSGRSPRGQPEVKSTEKSQRMQYATSPEQAEC</sequence>
<comment type="function">
    <text evidence="6">Catalyzes the transfer of a geranyl-geranyl moiety from geranyl-geranyl pyrophosphate to cysteines occuring in specific C-terminal amino acid sequences.</text>
</comment>
<evidence type="ECO:0000313" key="9">
    <source>
        <dbReference type="Proteomes" id="UP000230750"/>
    </source>
</evidence>
<comment type="similarity">
    <text evidence="1 6">Belongs to the protein prenyltransferase subunit alpha family.</text>
</comment>